<reference evidence="1" key="1">
    <citation type="journal article" date="2020" name="bioRxiv">
        <title>Whole genome comparisons of ergot fungi reveals the divergence and evolution of species within the genus Claviceps are the result of varying mechanisms driving genome evolution and host range expansion.</title>
        <authorList>
            <person name="Wyka S.A."/>
            <person name="Mondo S.J."/>
            <person name="Liu M."/>
            <person name="Dettman J."/>
            <person name="Nalam V."/>
            <person name="Broders K.D."/>
        </authorList>
    </citation>
    <scope>NUCLEOTIDE SEQUENCE</scope>
    <source>
        <strain evidence="1">CCC 1102</strain>
    </source>
</reference>
<dbReference type="OrthoDB" id="4956992at2759"/>
<comment type="caution">
    <text evidence="1">The sequence shown here is derived from an EMBL/GenBank/DDBJ whole genome shotgun (WGS) entry which is preliminary data.</text>
</comment>
<evidence type="ECO:0000313" key="2">
    <source>
        <dbReference type="Proteomes" id="UP000784919"/>
    </source>
</evidence>
<accession>A0A9P7MSJ9</accession>
<dbReference type="Proteomes" id="UP000784919">
    <property type="component" value="Unassembled WGS sequence"/>
</dbReference>
<name>A0A9P7MSJ9_9HYPO</name>
<protein>
    <submittedName>
        <fullName evidence="1">Uncharacterized protein</fullName>
    </submittedName>
</protein>
<dbReference type="EMBL" id="SRPS01000138">
    <property type="protein sequence ID" value="KAG5966260.1"/>
    <property type="molecule type" value="Genomic_DNA"/>
</dbReference>
<proteinExistence type="predicted"/>
<dbReference type="AlphaFoldDB" id="A0A9P7MSJ9"/>
<gene>
    <name evidence="1" type="ORF">E4U56_001369</name>
</gene>
<organism evidence="1 2">
    <name type="scientific">Claviceps arundinis</name>
    <dbReference type="NCBI Taxonomy" id="1623583"/>
    <lineage>
        <taxon>Eukaryota</taxon>
        <taxon>Fungi</taxon>
        <taxon>Dikarya</taxon>
        <taxon>Ascomycota</taxon>
        <taxon>Pezizomycotina</taxon>
        <taxon>Sordariomycetes</taxon>
        <taxon>Hypocreomycetidae</taxon>
        <taxon>Hypocreales</taxon>
        <taxon>Clavicipitaceae</taxon>
        <taxon>Claviceps</taxon>
    </lineage>
</organism>
<evidence type="ECO:0000313" key="1">
    <source>
        <dbReference type="EMBL" id="KAG5966260.1"/>
    </source>
</evidence>
<sequence>MATRVYATSRYGYKPVLPLKIYSAECTAISKTAKSHASIPTDKKKPLIWQRLEVEAMVPRSSSVAGKTTSHSDLSMSLSMSNRMRLHLRGAPWISDGKVLVEAGRKIIRHQMGISTDTAWPAHRSLLESLYAGRADLCRSHHV</sequence>